<dbReference type="AlphaFoldDB" id="A0A401LVK8"/>
<name>A0A401LVK8_9BACE</name>
<protein>
    <submittedName>
        <fullName evidence="1">Uncharacterized protein</fullName>
    </submittedName>
</protein>
<reference evidence="1 2" key="1">
    <citation type="submission" date="2018-10" db="EMBL/GenBank/DDBJ databases">
        <title>Draft Genome Sequence of Bacteroides sp. KCTC 15687.</title>
        <authorList>
            <person name="Yu S.Y."/>
            <person name="Kim J.S."/>
            <person name="Oh B.S."/>
            <person name="Park S.H."/>
            <person name="Kang S.W."/>
            <person name="Park J.E."/>
            <person name="Choi S.H."/>
            <person name="Han K.I."/>
            <person name="Lee K.C."/>
            <person name="Eom M.K."/>
            <person name="Suh M.K."/>
            <person name="Lee D.H."/>
            <person name="Yoon H."/>
            <person name="Kim B."/>
            <person name="Yang S.J."/>
            <person name="Lee J.S."/>
            <person name="Lee J.H."/>
        </authorList>
    </citation>
    <scope>NUCLEOTIDE SEQUENCE [LARGE SCALE GENOMIC DNA]</scope>
    <source>
        <strain evidence="1 2">KCTC 15687</strain>
    </source>
</reference>
<accession>A0A401LVK8</accession>
<gene>
    <name evidence="1" type="ORF">KGMB02408_24940</name>
</gene>
<evidence type="ECO:0000313" key="2">
    <source>
        <dbReference type="Proteomes" id="UP000288079"/>
    </source>
</evidence>
<proteinExistence type="predicted"/>
<comment type="caution">
    <text evidence="1">The sequence shown here is derived from an EMBL/GenBank/DDBJ whole genome shotgun (WGS) entry which is preliminary data.</text>
</comment>
<evidence type="ECO:0000313" key="1">
    <source>
        <dbReference type="EMBL" id="GCB35549.1"/>
    </source>
</evidence>
<dbReference type="Proteomes" id="UP000288079">
    <property type="component" value="Unassembled WGS sequence"/>
</dbReference>
<keyword evidence="2" id="KW-1185">Reference proteome</keyword>
<sequence length="74" mass="8884">MCIFLLFKKTFSSYEKQSRNPQYKIDKKADDKHIAYLGEHFHPWACVNNDSNNIDDERKEKAQYIDISFSLDFF</sequence>
<organism evidence="1 2">
    <name type="scientific">Bacteroides faecalis</name>
    <dbReference type="NCBI Taxonomy" id="2447885"/>
    <lineage>
        <taxon>Bacteria</taxon>
        <taxon>Pseudomonadati</taxon>
        <taxon>Bacteroidota</taxon>
        <taxon>Bacteroidia</taxon>
        <taxon>Bacteroidales</taxon>
        <taxon>Bacteroidaceae</taxon>
        <taxon>Bacteroides</taxon>
    </lineage>
</organism>
<dbReference type="EMBL" id="BHWB01000006">
    <property type="protein sequence ID" value="GCB35549.1"/>
    <property type="molecule type" value="Genomic_DNA"/>
</dbReference>